<evidence type="ECO:0000256" key="1">
    <source>
        <dbReference type="SAM" id="Phobius"/>
    </source>
</evidence>
<dbReference type="PANTHER" id="PTHR32100">
    <property type="entry name" value="OMEGA-6 FATTY ACID DESATURASE, CHLOROPLASTIC"/>
    <property type="match status" value="1"/>
</dbReference>
<feature type="transmembrane region" description="Helical" evidence="1">
    <location>
        <begin position="232"/>
        <end position="256"/>
    </location>
</feature>
<dbReference type="Pfam" id="PF00487">
    <property type="entry name" value="FA_desaturase"/>
    <property type="match status" value="1"/>
</dbReference>
<evidence type="ECO:0000313" key="4">
    <source>
        <dbReference type="Proteomes" id="UP001165122"/>
    </source>
</evidence>
<keyword evidence="1" id="KW-0812">Transmembrane</keyword>
<dbReference type="GO" id="GO:0016491">
    <property type="term" value="F:oxidoreductase activity"/>
    <property type="evidence" value="ECO:0007669"/>
    <property type="project" value="InterPro"/>
</dbReference>
<sequence length="372" mass="43080">MNSTVLSPILVTSLPPLSPTKYPTLSTIKRSLSPSLFEINTKKSLTYVAKDILQYIVTTAPLLAIASSDQNPILQTLESLPFFLASGTSLWSLWCLGHDAGHGLISPNPKVNEIVGELCHGCFCGTPFWGWKESHARHHMGHNHLTNDYSHQWFILPEAKKVSNEIESVWWMKLGYDLRAIQLPFLYFIYLYIGIPDGNHFIPVGRLWDDLKVNRNRALISSTITITYISTLIHFLGLSFIPVILIPWLGMSFWLFMVTYLQHHSEEGVLYTEESWGFVKGAFETVDRDYGEFWNEISHNMMDGHVLHHLFFTGVPHYNLQRGTSELKQVLRERGELDYYKFEDTKDFVGEIWRKWNDNWFFVNEDNVIYKE</sequence>
<evidence type="ECO:0000313" key="3">
    <source>
        <dbReference type="EMBL" id="GMH61719.1"/>
    </source>
</evidence>
<keyword evidence="1" id="KW-1133">Transmembrane helix</keyword>
<evidence type="ECO:0000259" key="2">
    <source>
        <dbReference type="Pfam" id="PF00487"/>
    </source>
</evidence>
<name>A0A9W7A4D3_9STRA</name>
<accession>A0A9W7A4D3</accession>
<dbReference type="OrthoDB" id="1461976at2759"/>
<dbReference type="EMBL" id="BRXW01000511">
    <property type="protein sequence ID" value="GMH61719.1"/>
    <property type="molecule type" value="Genomic_DNA"/>
</dbReference>
<comment type="caution">
    <text evidence="3">The sequence shown here is derived from an EMBL/GenBank/DDBJ whole genome shotgun (WGS) entry which is preliminary data.</text>
</comment>
<dbReference type="InterPro" id="IPR005804">
    <property type="entry name" value="FA_desaturase_dom"/>
</dbReference>
<protein>
    <recommendedName>
        <fullName evidence="2">Fatty acid desaturase domain-containing protein</fullName>
    </recommendedName>
</protein>
<dbReference type="GO" id="GO:0006629">
    <property type="term" value="P:lipid metabolic process"/>
    <property type="evidence" value="ECO:0007669"/>
    <property type="project" value="InterPro"/>
</dbReference>
<organism evidence="3 4">
    <name type="scientific">Triparma laevis f. longispina</name>
    <dbReference type="NCBI Taxonomy" id="1714387"/>
    <lineage>
        <taxon>Eukaryota</taxon>
        <taxon>Sar</taxon>
        <taxon>Stramenopiles</taxon>
        <taxon>Ochrophyta</taxon>
        <taxon>Bolidophyceae</taxon>
        <taxon>Parmales</taxon>
        <taxon>Triparmaceae</taxon>
        <taxon>Triparma</taxon>
    </lineage>
</organism>
<gene>
    <name evidence="3" type="ORF">TrLO_g7549</name>
</gene>
<proteinExistence type="predicted"/>
<reference evidence="4" key="1">
    <citation type="journal article" date="2023" name="Commun. Biol.">
        <title>Genome analysis of Parmales, the sister group of diatoms, reveals the evolutionary specialization of diatoms from phago-mixotrophs to photoautotrophs.</title>
        <authorList>
            <person name="Ban H."/>
            <person name="Sato S."/>
            <person name="Yoshikawa S."/>
            <person name="Yamada K."/>
            <person name="Nakamura Y."/>
            <person name="Ichinomiya M."/>
            <person name="Sato N."/>
            <person name="Blanc-Mathieu R."/>
            <person name="Endo H."/>
            <person name="Kuwata A."/>
            <person name="Ogata H."/>
        </authorList>
    </citation>
    <scope>NUCLEOTIDE SEQUENCE [LARGE SCALE GENOMIC DNA]</scope>
    <source>
        <strain evidence="4">NIES 3700</strain>
    </source>
</reference>
<dbReference type="InterPro" id="IPR012171">
    <property type="entry name" value="Fatty_acid_desaturase"/>
</dbReference>
<dbReference type="Proteomes" id="UP001165122">
    <property type="component" value="Unassembled WGS sequence"/>
</dbReference>
<keyword evidence="4" id="KW-1185">Reference proteome</keyword>
<keyword evidence="1" id="KW-0472">Membrane</keyword>
<dbReference type="AlphaFoldDB" id="A0A9W7A4D3"/>
<feature type="domain" description="Fatty acid desaturase" evidence="2">
    <location>
        <begin position="81"/>
        <end position="335"/>
    </location>
</feature>